<keyword evidence="1" id="KW-1133">Transmembrane helix</keyword>
<feature type="domain" description="DUF58" evidence="2">
    <location>
        <begin position="193"/>
        <end position="282"/>
    </location>
</feature>
<accession>A0A923J0W3</accession>
<evidence type="ECO:0000256" key="1">
    <source>
        <dbReference type="SAM" id="Phobius"/>
    </source>
</evidence>
<dbReference type="PANTHER" id="PTHR34351">
    <property type="entry name" value="SLR1927 PROTEIN-RELATED"/>
    <property type="match status" value="1"/>
</dbReference>
<dbReference type="PANTHER" id="PTHR34351:SF2">
    <property type="entry name" value="DUF58 DOMAIN-CONTAINING PROTEIN"/>
    <property type="match status" value="1"/>
</dbReference>
<name>A0A923J0W3_CLOTT</name>
<keyword evidence="4" id="KW-1185">Reference proteome</keyword>
<keyword evidence="1" id="KW-0812">Transmembrane</keyword>
<gene>
    <name evidence="3" type="ORF">HGG79_13060</name>
</gene>
<protein>
    <submittedName>
        <fullName evidence="3">DUF58 domain-containing protein</fullName>
    </submittedName>
</protein>
<dbReference type="AlphaFoldDB" id="A0A923J0W3"/>
<evidence type="ECO:0000259" key="2">
    <source>
        <dbReference type="Pfam" id="PF01882"/>
    </source>
</evidence>
<reference evidence="3 4" key="1">
    <citation type="submission" date="2020-04" db="EMBL/GenBank/DDBJ databases">
        <title>Genomic insights into acetone-butanol-ethanol (ABE) fermentation by sequencing solventogenic clostridia strains.</title>
        <authorList>
            <person name="Brown S."/>
        </authorList>
    </citation>
    <scope>NUCLEOTIDE SEQUENCE [LARGE SCALE GENOMIC DNA]</scope>
    <source>
        <strain evidence="3 4">DJ011</strain>
    </source>
</reference>
<feature type="transmembrane region" description="Helical" evidence="1">
    <location>
        <begin position="29"/>
        <end position="49"/>
    </location>
</feature>
<organism evidence="3 4">
    <name type="scientific">Clostridium tetanomorphum</name>
    <dbReference type="NCBI Taxonomy" id="1553"/>
    <lineage>
        <taxon>Bacteria</taxon>
        <taxon>Bacillati</taxon>
        <taxon>Bacillota</taxon>
        <taxon>Clostridia</taxon>
        <taxon>Eubacteriales</taxon>
        <taxon>Clostridiaceae</taxon>
        <taxon>Clostridium</taxon>
    </lineage>
</organism>
<dbReference type="EMBL" id="JAAZWO010000017">
    <property type="protein sequence ID" value="MBC2398696.1"/>
    <property type="molecule type" value="Genomic_DNA"/>
</dbReference>
<evidence type="ECO:0000313" key="3">
    <source>
        <dbReference type="EMBL" id="MBC2398696.1"/>
    </source>
</evidence>
<dbReference type="InterPro" id="IPR002881">
    <property type="entry name" value="DUF58"/>
</dbReference>
<comment type="caution">
    <text evidence="3">The sequence shown here is derived from an EMBL/GenBank/DDBJ whole genome shotgun (WGS) entry which is preliminary data.</text>
</comment>
<dbReference type="RefSeq" id="WP_035150865.1">
    <property type="nucleotide sequence ID" value="NZ_JAAZWO010000017.1"/>
</dbReference>
<dbReference type="Proteomes" id="UP000563151">
    <property type="component" value="Unassembled WGS sequence"/>
</dbReference>
<dbReference type="Pfam" id="PF01882">
    <property type="entry name" value="DUF58"/>
    <property type="match status" value="1"/>
</dbReference>
<sequence>MIKINKKFIFFTVVSFIYAYLTGGYLSYSIFYGFLLAIIFSLIYMKIIMKSIEINVEFQEDIFNTFKETEITTVIKNYSFLPIAYMEINNKIMYKLDKSYRGNLVSLKTYENKRLKENIVFNERGLYNFGQFNISIKDIFSILTFTNILNNERIIKVYPKVYSAEFIDLYDKDLTKAIINERGKIEEEYLTTDIRKYRMGDNLKKIHWKISAKHGELYVKNEDTVSGGRVIIFLNMNKEDYSLQYHNEVEEKLISLCVSLVNTMRINGTKVNINISNYEQKSFYIRTKKDFYELMEYFITHKSQGKSNFPNLIIDKISDYKNIVVITPKISKELKEKLIFLSIMKHKVEVFYYSNHSENFDNIISLKQFYIKCVDIRKIYS</sequence>
<evidence type="ECO:0000313" key="4">
    <source>
        <dbReference type="Proteomes" id="UP000563151"/>
    </source>
</evidence>
<keyword evidence="1" id="KW-0472">Membrane</keyword>
<proteinExistence type="predicted"/>